<evidence type="ECO:0000313" key="2">
    <source>
        <dbReference type="Proteomes" id="UP001152795"/>
    </source>
</evidence>
<reference evidence="1" key="1">
    <citation type="submission" date="2020-04" db="EMBL/GenBank/DDBJ databases">
        <authorList>
            <person name="Alioto T."/>
            <person name="Alioto T."/>
            <person name="Gomez Garrido J."/>
        </authorList>
    </citation>
    <scope>NUCLEOTIDE SEQUENCE</scope>
    <source>
        <strain evidence="1">A484AB</strain>
    </source>
</reference>
<dbReference type="EMBL" id="CACRXK020002683">
    <property type="protein sequence ID" value="CAB3995546.1"/>
    <property type="molecule type" value="Genomic_DNA"/>
</dbReference>
<gene>
    <name evidence="1" type="ORF">PACLA_8A027815</name>
</gene>
<accession>A0A6S7GZC8</accession>
<organism evidence="1 2">
    <name type="scientific">Paramuricea clavata</name>
    <name type="common">Red gorgonian</name>
    <name type="synonym">Violescent sea-whip</name>
    <dbReference type="NCBI Taxonomy" id="317549"/>
    <lineage>
        <taxon>Eukaryota</taxon>
        <taxon>Metazoa</taxon>
        <taxon>Cnidaria</taxon>
        <taxon>Anthozoa</taxon>
        <taxon>Octocorallia</taxon>
        <taxon>Malacalcyonacea</taxon>
        <taxon>Plexauridae</taxon>
        <taxon>Paramuricea</taxon>
    </lineage>
</organism>
<name>A0A6S7GZC8_PARCT</name>
<protein>
    <submittedName>
        <fullName evidence="1">Uncharacterized protein</fullName>
    </submittedName>
</protein>
<keyword evidence="2" id="KW-1185">Reference proteome</keyword>
<comment type="caution">
    <text evidence="1">The sequence shown here is derived from an EMBL/GenBank/DDBJ whole genome shotgun (WGS) entry which is preliminary data.</text>
</comment>
<proteinExistence type="predicted"/>
<dbReference type="Proteomes" id="UP001152795">
    <property type="component" value="Unassembled WGS sequence"/>
</dbReference>
<evidence type="ECO:0000313" key="1">
    <source>
        <dbReference type="EMBL" id="CAB3995546.1"/>
    </source>
</evidence>
<sequence length="151" mass="17619">MHMILPEVLALLKKQVDQSFYLYNLRKSISGKDRASIDHSGVFDGAQRKCVKIPRRHVDINVVKLIDKAFGDETPESDEEVEVLDRQEKNDETLELLQSQVATEIEHNNILRTEKRHLEETLQSESVKRAKMEERVALLEQELAKKERVWK</sequence>
<feature type="non-terminal residue" evidence="1">
    <location>
        <position position="151"/>
    </location>
</feature>
<dbReference type="AlphaFoldDB" id="A0A6S7GZC8"/>